<dbReference type="InterPro" id="IPR036390">
    <property type="entry name" value="WH_DNA-bd_sf"/>
</dbReference>
<comment type="similarity">
    <text evidence="1">Belongs to the LysR transcriptional regulatory family.</text>
</comment>
<dbReference type="PATRIC" id="fig|1162668.3.peg.921"/>
<dbReference type="SUPFAM" id="SSF53850">
    <property type="entry name" value="Periplasmic binding protein-like II"/>
    <property type="match status" value="1"/>
</dbReference>
<dbReference type="SUPFAM" id="SSF46785">
    <property type="entry name" value="Winged helix' DNA-binding domain"/>
    <property type="match status" value="1"/>
</dbReference>
<protein>
    <submittedName>
        <fullName evidence="6">Putative transcriptional regulator, LysR family</fullName>
    </submittedName>
</protein>
<dbReference type="InterPro" id="IPR050950">
    <property type="entry name" value="HTH-type_LysR_regulators"/>
</dbReference>
<evidence type="ECO:0000259" key="5">
    <source>
        <dbReference type="PROSITE" id="PS50931"/>
    </source>
</evidence>
<dbReference type="KEGG" id="lfc:LFE_0787"/>
<dbReference type="FunFam" id="1.10.10.10:FF:000001">
    <property type="entry name" value="LysR family transcriptional regulator"/>
    <property type="match status" value="1"/>
</dbReference>
<dbReference type="Proteomes" id="UP000007382">
    <property type="component" value="Chromosome"/>
</dbReference>
<evidence type="ECO:0000256" key="4">
    <source>
        <dbReference type="ARBA" id="ARBA00023163"/>
    </source>
</evidence>
<name>I0IMK3_LEPFC</name>
<dbReference type="PANTHER" id="PTHR30419:SF24">
    <property type="entry name" value="HTH-TYPE TRANSCRIPTIONAL REGULATOR CZCR"/>
    <property type="match status" value="1"/>
</dbReference>
<feature type="domain" description="HTH lysR-type" evidence="5">
    <location>
        <begin position="1"/>
        <end position="58"/>
    </location>
</feature>
<dbReference type="RefSeq" id="WP_014448994.1">
    <property type="nucleotide sequence ID" value="NC_017094.1"/>
</dbReference>
<sequence length="295" mass="32309">MTIIQLRLLLELKDLGNFTEAGERLGISQSAVSHALASFEREIGIVLFNRDRRGIFPTEAGERILEHAREILLRVDRIREEAGSFSSLKTGKVRIGTLQSAAVRIIPGVIGVMRQKFPGIEISVFEGTDQEVQEWVDSDTIDFGILTTPCDSLEIIPLFSDRMFGIVPENHPLASRQSLSFDQFASEPVIQCLGRCGTLVTSGFSKAGISQGMKTIEARNISTVLDMVRSGAGSAILPGLALPKNRTGISVIPLEPSILRNIALAAQKFQSLSPAANVFVKFVQEWVEKHPEELV</sequence>
<keyword evidence="4" id="KW-0804">Transcription</keyword>
<evidence type="ECO:0000313" key="7">
    <source>
        <dbReference type="Proteomes" id="UP000007382"/>
    </source>
</evidence>
<evidence type="ECO:0000256" key="2">
    <source>
        <dbReference type="ARBA" id="ARBA00023015"/>
    </source>
</evidence>
<dbReference type="STRING" id="1162668.LFE_0787"/>
<keyword evidence="3" id="KW-0238">DNA-binding</keyword>
<dbReference type="Pfam" id="PF03466">
    <property type="entry name" value="LysR_substrate"/>
    <property type="match status" value="1"/>
</dbReference>
<dbReference type="eggNOG" id="COG0583">
    <property type="taxonomic scope" value="Bacteria"/>
</dbReference>
<organism evidence="6 7">
    <name type="scientific">Leptospirillum ferrooxidans (strain C2-3)</name>
    <dbReference type="NCBI Taxonomy" id="1162668"/>
    <lineage>
        <taxon>Bacteria</taxon>
        <taxon>Pseudomonadati</taxon>
        <taxon>Nitrospirota</taxon>
        <taxon>Nitrospiria</taxon>
        <taxon>Nitrospirales</taxon>
        <taxon>Nitrospiraceae</taxon>
        <taxon>Leptospirillum</taxon>
    </lineage>
</organism>
<reference evidence="6 7" key="1">
    <citation type="journal article" date="2012" name="J. Bacteriol.">
        <title>Complete Genome Sequence of Leptospirillum ferrooxidans Strain C2-3, Isolated from a Fresh Volcanic Ash Deposit on the Island of Miyake, Japan.</title>
        <authorList>
            <person name="Fujimura R."/>
            <person name="Sato Y."/>
            <person name="Nishizawa T."/>
            <person name="Oshima K."/>
            <person name="Kim S.-W."/>
            <person name="Hattori M."/>
            <person name="Kamijo T."/>
            <person name="Ohta H."/>
        </authorList>
    </citation>
    <scope>NUCLEOTIDE SEQUENCE [LARGE SCALE GENOMIC DNA]</scope>
    <source>
        <strain evidence="6 7">C2-3</strain>
    </source>
</reference>
<dbReference type="HOGENOM" id="CLU_039613_6_2_0"/>
<dbReference type="EMBL" id="AP012342">
    <property type="protein sequence ID" value="BAM06502.1"/>
    <property type="molecule type" value="Genomic_DNA"/>
</dbReference>
<dbReference type="AlphaFoldDB" id="I0IMK3"/>
<dbReference type="Gene3D" id="1.10.10.10">
    <property type="entry name" value="Winged helix-like DNA-binding domain superfamily/Winged helix DNA-binding domain"/>
    <property type="match status" value="1"/>
</dbReference>
<evidence type="ECO:0000313" key="6">
    <source>
        <dbReference type="EMBL" id="BAM06502.1"/>
    </source>
</evidence>
<keyword evidence="2" id="KW-0805">Transcription regulation</keyword>
<dbReference type="GO" id="GO:0003700">
    <property type="term" value="F:DNA-binding transcription factor activity"/>
    <property type="evidence" value="ECO:0007669"/>
    <property type="project" value="InterPro"/>
</dbReference>
<dbReference type="Pfam" id="PF00126">
    <property type="entry name" value="HTH_1"/>
    <property type="match status" value="1"/>
</dbReference>
<dbReference type="PRINTS" id="PR00039">
    <property type="entry name" value="HTHLYSR"/>
</dbReference>
<dbReference type="InterPro" id="IPR000847">
    <property type="entry name" value="LysR_HTH_N"/>
</dbReference>
<proteinExistence type="inferred from homology"/>
<keyword evidence="7" id="KW-1185">Reference proteome</keyword>
<dbReference type="GO" id="GO:0005829">
    <property type="term" value="C:cytosol"/>
    <property type="evidence" value="ECO:0007669"/>
    <property type="project" value="TreeGrafter"/>
</dbReference>
<evidence type="ECO:0000256" key="1">
    <source>
        <dbReference type="ARBA" id="ARBA00009437"/>
    </source>
</evidence>
<dbReference type="InterPro" id="IPR005119">
    <property type="entry name" value="LysR_subst-bd"/>
</dbReference>
<dbReference type="PROSITE" id="PS50931">
    <property type="entry name" value="HTH_LYSR"/>
    <property type="match status" value="1"/>
</dbReference>
<dbReference type="CDD" id="cd05466">
    <property type="entry name" value="PBP2_LTTR_substrate"/>
    <property type="match status" value="1"/>
</dbReference>
<reference evidence="7" key="2">
    <citation type="submission" date="2012-03" db="EMBL/GenBank/DDBJ databases">
        <title>The complete genome sequence of the pioneer microbe on fresh volcanic deposit, Leptospirillum ferrooxidans strain C2-3.</title>
        <authorList>
            <person name="Fujimura R."/>
            <person name="Sato Y."/>
            <person name="Nishizawa T."/>
            <person name="Nanba K."/>
            <person name="Oshima K."/>
            <person name="Hattori M."/>
            <person name="Kamijo T."/>
            <person name="Ohta H."/>
        </authorList>
    </citation>
    <scope>NUCLEOTIDE SEQUENCE [LARGE SCALE GENOMIC DNA]</scope>
    <source>
        <strain evidence="7">C2-3</strain>
    </source>
</reference>
<dbReference type="PANTHER" id="PTHR30419">
    <property type="entry name" value="HTH-TYPE TRANSCRIPTIONAL REGULATOR YBHD"/>
    <property type="match status" value="1"/>
</dbReference>
<dbReference type="OrthoDB" id="9803735at2"/>
<evidence type="ECO:0000256" key="3">
    <source>
        <dbReference type="ARBA" id="ARBA00023125"/>
    </source>
</evidence>
<dbReference type="InterPro" id="IPR036388">
    <property type="entry name" value="WH-like_DNA-bd_sf"/>
</dbReference>
<dbReference type="Gene3D" id="3.40.190.290">
    <property type="match status" value="1"/>
</dbReference>
<accession>I0IMK3</accession>
<gene>
    <name evidence="6" type="ordered locus">LFE_0787</name>
</gene>
<dbReference type="GO" id="GO:0003677">
    <property type="term" value="F:DNA binding"/>
    <property type="evidence" value="ECO:0007669"/>
    <property type="project" value="UniProtKB-KW"/>
</dbReference>